<proteinExistence type="predicted"/>
<evidence type="ECO:0000259" key="4">
    <source>
        <dbReference type="PROSITE" id="PS01124"/>
    </source>
</evidence>
<dbReference type="Pfam" id="PF06445">
    <property type="entry name" value="GyrI-like"/>
    <property type="match status" value="1"/>
</dbReference>
<accession>A0A2W5U3K9</accession>
<evidence type="ECO:0000313" key="6">
    <source>
        <dbReference type="Proteomes" id="UP000248975"/>
    </source>
</evidence>
<dbReference type="PANTHER" id="PTHR40055:SF1">
    <property type="entry name" value="TRANSCRIPTIONAL REGULATOR YGIV-RELATED"/>
    <property type="match status" value="1"/>
</dbReference>
<keyword evidence="3" id="KW-0804">Transcription</keyword>
<evidence type="ECO:0000256" key="3">
    <source>
        <dbReference type="ARBA" id="ARBA00023163"/>
    </source>
</evidence>
<dbReference type="SMART" id="SM00342">
    <property type="entry name" value="HTH_ARAC"/>
    <property type="match status" value="1"/>
</dbReference>
<name>A0A2W5U3K9_CERSP</name>
<dbReference type="Pfam" id="PF12833">
    <property type="entry name" value="HTH_18"/>
    <property type="match status" value="1"/>
</dbReference>
<dbReference type="EMBL" id="QFQS01000002">
    <property type="protein sequence ID" value="PZQ97973.1"/>
    <property type="molecule type" value="Genomic_DNA"/>
</dbReference>
<dbReference type="GO" id="GO:0003700">
    <property type="term" value="F:DNA-binding transcription factor activity"/>
    <property type="evidence" value="ECO:0007669"/>
    <property type="project" value="InterPro"/>
</dbReference>
<evidence type="ECO:0000256" key="2">
    <source>
        <dbReference type="ARBA" id="ARBA00023125"/>
    </source>
</evidence>
<protein>
    <submittedName>
        <fullName evidence="5">AraC family transcriptional regulator</fullName>
    </submittedName>
</protein>
<keyword evidence="2" id="KW-0238">DNA-binding</keyword>
<comment type="caution">
    <text evidence="5">The sequence shown here is derived from an EMBL/GenBank/DDBJ whole genome shotgun (WGS) entry which is preliminary data.</text>
</comment>
<dbReference type="InterPro" id="IPR010499">
    <property type="entry name" value="AraC_E-bd"/>
</dbReference>
<dbReference type="Gene3D" id="3.20.80.10">
    <property type="entry name" value="Regulatory factor, effector binding domain"/>
    <property type="match status" value="1"/>
</dbReference>
<dbReference type="PANTHER" id="PTHR40055">
    <property type="entry name" value="TRANSCRIPTIONAL REGULATOR YGIV-RELATED"/>
    <property type="match status" value="1"/>
</dbReference>
<dbReference type="PROSITE" id="PS00041">
    <property type="entry name" value="HTH_ARAC_FAMILY_1"/>
    <property type="match status" value="1"/>
</dbReference>
<dbReference type="InterPro" id="IPR029442">
    <property type="entry name" value="GyrI-like"/>
</dbReference>
<evidence type="ECO:0000313" key="5">
    <source>
        <dbReference type="EMBL" id="PZQ97973.1"/>
    </source>
</evidence>
<sequence>MSKGLEKRILRMLDYIYANPAGDLSLDALAEVAAMSRFHWHRVYRATTGETVAQTVRRMRMHRAAMALIHSETDLAGIAAMVGYPNVTSFSHTFRELYSVSPSAFRKRGDLRPFLPPLRNGETLMYDVIIRTDPPRRLAAMPHEGAYLRINLAFEKLGATLGARGLTGRIGKMVGVYYEDPSAKPENELRSHAGVEVGEDFPIEAPLEEVRLPGGRTAVLTFTGPYAGLPAAYDQLYSIWLPDSGEEPAHSPAFEVYLNTPMDTPPHALKTEICLPLK</sequence>
<dbReference type="Gene3D" id="1.10.10.60">
    <property type="entry name" value="Homeodomain-like"/>
    <property type="match status" value="1"/>
</dbReference>
<dbReference type="InterPro" id="IPR011256">
    <property type="entry name" value="Reg_factor_effector_dom_sf"/>
</dbReference>
<dbReference type="PROSITE" id="PS01124">
    <property type="entry name" value="HTH_ARAC_FAMILY_2"/>
    <property type="match status" value="1"/>
</dbReference>
<dbReference type="Proteomes" id="UP000248975">
    <property type="component" value="Unassembled WGS sequence"/>
</dbReference>
<evidence type="ECO:0000256" key="1">
    <source>
        <dbReference type="ARBA" id="ARBA00023015"/>
    </source>
</evidence>
<dbReference type="InterPro" id="IPR018062">
    <property type="entry name" value="HTH_AraC-typ_CS"/>
</dbReference>
<dbReference type="InterPro" id="IPR009057">
    <property type="entry name" value="Homeodomain-like_sf"/>
</dbReference>
<dbReference type="InterPro" id="IPR050908">
    <property type="entry name" value="SmbC-like"/>
</dbReference>
<gene>
    <name evidence="5" type="ORF">DI533_12640</name>
</gene>
<dbReference type="SUPFAM" id="SSF46689">
    <property type="entry name" value="Homeodomain-like"/>
    <property type="match status" value="2"/>
</dbReference>
<dbReference type="SMART" id="SM00871">
    <property type="entry name" value="AraC_E_bind"/>
    <property type="match status" value="1"/>
</dbReference>
<dbReference type="GO" id="GO:0043565">
    <property type="term" value="F:sequence-specific DNA binding"/>
    <property type="evidence" value="ECO:0007669"/>
    <property type="project" value="InterPro"/>
</dbReference>
<feature type="domain" description="HTH araC/xylS-type" evidence="4">
    <location>
        <begin position="10"/>
        <end position="108"/>
    </location>
</feature>
<keyword evidence="1" id="KW-0805">Transcription regulation</keyword>
<organism evidence="5 6">
    <name type="scientific">Cereibacter sphaeroides</name>
    <name type="common">Rhodobacter sphaeroides</name>
    <dbReference type="NCBI Taxonomy" id="1063"/>
    <lineage>
        <taxon>Bacteria</taxon>
        <taxon>Pseudomonadati</taxon>
        <taxon>Pseudomonadota</taxon>
        <taxon>Alphaproteobacteria</taxon>
        <taxon>Rhodobacterales</taxon>
        <taxon>Paracoccaceae</taxon>
        <taxon>Cereibacter</taxon>
    </lineage>
</organism>
<dbReference type="InterPro" id="IPR018060">
    <property type="entry name" value="HTH_AraC"/>
</dbReference>
<dbReference type="AlphaFoldDB" id="A0A2W5U3K9"/>
<dbReference type="SUPFAM" id="SSF55136">
    <property type="entry name" value="Probable bacterial effector-binding domain"/>
    <property type="match status" value="1"/>
</dbReference>
<reference evidence="5 6" key="1">
    <citation type="submission" date="2017-08" db="EMBL/GenBank/DDBJ databases">
        <title>Infants hospitalized years apart are colonized by the same room-sourced microbial strains.</title>
        <authorList>
            <person name="Brooks B."/>
            <person name="Olm M.R."/>
            <person name="Firek B.A."/>
            <person name="Baker R."/>
            <person name="Thomas B.C."/>
            <person name="Morowitz M.J."/>
            <person name="Banfield J.F."/>
        </authorList>
    </citation>
    <scope>NUCLEOTIDE SEQUENCE [LARGE SCALE GENOMIC DNA]</scope>
    <source>
        <strain evidence="5">S2_003_000_R2_11</strain>
    </source>
</reference>